<keyword evidence="1" id="KW-0472">Membrane</keyword>
<sequence>MASARDPPVSKQQLKKYFDISHFDLNAILRGIQLTGVGAQRALQNPQLFTSEHYKQAAYAVAAGIAIRILIAIPTYGIRVLLWFLSAIFTLDHVTWDDKIVDGLVFIENHVLQVPIFLMTLMRYITPTLDDLFMDSLRWVDTTYVQKHKHDQDPTKLRAMYYPNLRQYPKRDGSTQTSSTAEALSKFLFRFARKGLISLAVFGASYLPRVGWLVLPAASFWTFNKAVGLGPASLIFGTGVLLPRRYIVIFLQSYFASRSLMRELLEPYFARVHFTKEEKKKWFRSREGLLFGFAIGIYALIRVPLLGVLFYGIAEASTAYLITKITDAPPPPAERREFAESQVEWRNKQKFLSLSLANMDKIHDKPPAYQEEDPFPRQ</sequence>
<feature type="transmembrane region" description="Helical" evidence="1">
    <location>
        <begin position="196"/>
        <end position="215"/>
    </location>
</feature>
<feature type="transmembrane region" description="Helical" evidence="1">
    <location>
        <begin position="104"/>
        <end position="125"/>
    </location>
</feature>
<dbReference type="Proteomes" id="UP001172155">
    <property type="component" value="Unassembled WGS sequence"/>
</dbReference>
<dbReference type="EMBL" id="JAUKUD010000003">
    <property type="protein sequence ID" value="KAK0750476.1"/>
    <property type="molecule type" value="Genomic_DNA"/>
</dbReference>
<evidence type="ECO:0000313" key="3">
    <source>
        <dbReference type="Proteomes" id="UP001172155"/>
    </source>
</evidence>
<comment type="caution">
    <text evidence="2">The sequence shown here is derived from an EMBL/GenBank/DDBJ whole genome shotgun (WGS) entry which is preliminary data.</text>
</comment>
<feature type="transmembrane region" description="Helical" evidence="1">
    <location>
        <begin position="57"/>
        <end position="84"/>
    </location>
</feature>
<evidence type="ECO:0008006" key="4">
    <source>
        <dbReference type="Google" id="ProtNLM"/>
    </source>
</evidence>
<keyword evidence="1" id="KW-1133">Transmembrane helix</keyword>
<dbReference type="PANTHER" id="PTHR38421">
    <property type="entry name" value="TRANSMEMBRANE PROTEIN USGS"/>
    <property type="match status" value="1"/>
</dbReference>
<evidence type="ECO:0000313" key="2">
    <source>
        <dbReference type="EMBL" id="KAK0750476.1"/>
    </source>
</evidence>
<keyword evidence="1" id="KW-0812">Transmembrane</keyword>
<feature type="transmembrane region" description="Helical" evidence="1">
    <location>
        <begin position="289"/>
        <end position="314"/>
    </location>
</feature>
<evidence type="ECO:0000256" key="1">
    <source>
        <dbReference type="SAM" id="Phobius"/>
    </source>
</evidence>
<dbReference type="AlphaFoldDB" id="A0AA40F3M6"/>
<reference evidence="2" key="1">
    <citation type="submission" date="2023-06" db="EMBL/GenBank/DDBJ databases">
        <title>Genome-scale phylogeny and comparative genomics of the fungal order Sordariales.</title>
        <authorList>
            <consortium name="Lawrence Berkeley National Laboratory"/>
            <person name="Hensen N."/>
            <person name="Bonometti L."/>
            <person name="Westerberg I."/>
            <person name="Brannstrom I.O."/>
            <person name="Guillou S."/>
            <person name="Cros-Aarteil S."/>
            <person name="Calhoun S."/>
            <person name="Haridas S."/>
            <person name="Kuo A."/>
            <person name="Mondo S."/>
            <person name="Pangilinan J."/>
            <person name="Riley R."/>
            <person name="LaButti K."/>
            <person name="Andreopoulos B."/>
            <person name="Lipzen A."/>
            <person name="Chen C."/>
            <person name="Yanf M."/>
            <person name="Daum C."/>
            <person name="Ng V."/>
            <person name="Clum A."/>
            <person name="Steindorff A."/>
            <person name="Ohm R."/>
            <person name="Martin F."/>
            <person name="Silar P."/>
            <person name="Natvig D."/>
            <person name="Lalanne C."/>
            <person name="Gautier V."/>
            <person name="Ament-velasquez S.L."/>
            <person name="Kruys A."/>
            <person name="Hutchinson M.I."/>
            <person name="Powell A.J."/>
            <person name="Barry K."/>
            <person name="Miller A.N."/>
            <person name="Grigoriev I.V."/>
            <person name="Debuchy R."/>
            <person name="Gladieux P."/>
            <person name="Thoren M.H."/>
            <person name="Johannesson H."/>
        </authorList>
    </citation>
    <scope>NUCLEOTIDE SEQUENCE</scope>
    <source>
        <strain evidence="2">SMH3187-1</strain>
    </source>
</reference>
<name>A0AA40F3M6_9PEZI</name>
<organism evidence="2 3">
    <name type="scientific">Schizothecium vesticola</name>
    <dbReference type="NCBI Taxonomy" id="314040"/>
    <lineage>
        <taxon>Eukaryota</taxon>
        <taxon>Fungi</taxon>
        <taxon>Dikarya</taxon>
        <taxon>Ascomycota</taxon>
        <taxon>Pezizomycotina</taxon>
        <taxon>Sordariomycetes</taxon>
        <taxon>Sordariomycetidae</taxon>
        <taxon>Sordariales</taxon>
        <taxon>Schizotheciaceae</taxon>
        <taxon>Schizothecium</taxon>
    </lineage>
</organism>
<keyword evidence="3" id="KW-1185">Reference proteome</keyword>
<feature type="transmembrane region" description="Helical" evidence="1">
    <location>
        <begin position="235"/>
        <end position="255"/>
    </location>
</feature>
<gene>
    <name evidence="2" type="ORF">B0T18DRAFT_428420</name>
</gene>
<protein>
    <recommendedName>
        <fullName evidence="4">Transmembrane protein UsgS</fullName>
    </recommendedName>
</protein>
<proteinExistence type="predicted"/>
<accession>A0AA40F3M6</accession>
<dbReference type="PANTHER" id="PTHR38421:SF1">
    <property type="entry name" value="TRANSMEMBRANE PROTEIN"/>
    <property type="match status" value="1"/>
</dbReference>